<dbReference type="EMBL" id="PDKD01000007">
    <property type="protein sequence ID" value="RXJ91449.1"/>
    <property type="molecule type" value="Genomic_DNA"/>
</dbReference>
<dbReference type="AlphaFoldDB" id="A0AAD0QJT9"/>
<gene>
    <name evidence="2" type="ORF">ATR_1415</name>
    <name evidence="3" type="ORF">CRU87_05380</name>
</gene>
<reference evidence="2 4" key="2">
    <citation type="submission" date="2018-07" db="EMBL/GenBank/DDBJ databases">
        <title>Complete genome of the Arcobacter trophiarum type strain LMG 25534.</title>
        <authorList>
            <person name="Miller W.G."/>
            <person name="Yee E."/>
        </authorList>
    </citation>
    <scope>NUCLEOTIDE SEQUENCE [LARGE SCALE GENOMIC DNA]</scope>
    <source>
        <strain evidence="2 4">LMG 25534</strain>
    </source>
</reference>
<dbReference type="InterPro" id="IPR012899">
    <property type="entry name" value="LTXXQ"/>
</dbReference>
<dbReference type="GO" id="GO:0042597">
    <property type="term" value="C:periplasmic space"/>
    <property type="evidence" value="ECO:0007669"/>
    <property type="project" value="InterPro"/>
</dbReference>
<sequence>MKKIVTSIALASILVSGLSAQGWQNCDFNQNHNYSKKGDRYYQKNYMPQRHYGNGNGMLWMFGELNLSSDQRAKIYDILKDSRANQEFPCDAFTKDSFDKNKFAKIMKDKQEKRFERQADVLEKAYKVLDSKQKEQLKTLLELRKNNMQQRFED</sequence>
<dbReference type="RefSeq" id="WP_115428762.1">
    <property type="nucleotide sequence ID" value="NZ_CP031367.1"/>
</dbReference>
<evidence type="ECO:0000313" key="5">
    <source>
        <dbReference type="Proteomes" id="UP000289132"/>
    </source>
</evidence>
<dbReference type="Proteomes" id="UP000289132">
    <property type="component" value="Unassembled WGS sequence"/>
</dbReference>
<name>A0AAD0QJT9_9BACT</name>
<keyword evidence="1" id="KW-0732">Signal</keyword>
<keyword evidence="5" id="KW-1185">Reference proteome</keyword>
<dbReference type="EMBL" id="CP031367">
    <property type="protein sequence ID" value="AXK49272.1"/>
    <property type="molecule type" value="Genomic_DNA"/>
</dbReference>
<organism evidence="2 4">
    <name type="scientific">Aliarcobacter trophiarum LMG 25534</name>
    <dbReference type="NCBI Taxonomy" id="1032241"/>
    <lineage>
        <taxon>Bacteria</taxon>
        <taxon>Pseudomonadati</taxon>
        <taxon>Campylobacterota</taxon>
        <taxon>Epsilonproteobacteria</taxon>
        <taxon>Campylobacterales</taxon>
        <taxon>Arcobacteraceae</taxon>
        <taxon>Aliarcobacter</taxon>
    </lineage>
</organism>
<dbReference type="Proteomes" id="UP000254504">
    <property type="component" value="Chromosome"/>
</dbReference>
<dbReference type="KEGG" id="atp:ATR_1415"/>
<evidence type="ECO:0000313" key="4">
    <source>
        <dbReference type="Proteomes" id="UP000254504"/>
    </source>
</evidence>
<reference evidence="3 5" key="1">
    <citation type="submission" date="2017-10" db="EMBL/GenBank/DDBJ databases">
        <title>Genomics of the genus Arcobacter.</title>
        <authorList>
            <person name="Perez-Cataluna A."/>
            <person name="Figueras M.J."/>
        </authorList>
    </citation>
    <scope>NUCLEOTIDE SEQUENCE [LARGE SCALE GENOMIC DNA]</scope>
    <source>
        <strain evidence="3 5">LMG 25534</strain>
    </source>
</reference>
<proteinExistence type="predicted"/>
<feature type="chain" id="PRO_5042079554" evidence="1">
    <location>
        <begin position="21"/>
        <end position="154"/>
    </location>
</feature>
<accession>A0AAD0QJT9</accession>
<evidence type="ECO:0000256" key="1">
    <source>
        <dbReference type="SAM" id="SignalP"/>
    </source>
</evidence>
<feature type="signal peptide" evidence="1">
    <location>
        <begin position="1"/>
        <end position="20"/>
    </location>
</feature>
<dbReference type="Gene3D" id="1.20.120.1490">
    <property type="match status" value="1"/>
</dbReference>
<evidence type="ECO:0000313" key="2">
    <source>
        <dbReference type="EMBL" id="AXK49272.1"/>
    </source>
</evidence>
<dbReference type="Pfam" id="PF07813">
    <property type="entry name" value="LTXXQ"/>
    <property type="match status" value="1"/>
</dbReference>
<evidence type="ECO:0000313" key="3">
    <source>
        <dbReference type="EMBL" id="RXJ91449.1"/>
    </source>
</evidence>
<protein>
    <submittedName>
        <fullName evidence="2">Periplasmic protein refolding chaperone, Spy/CpxP family (LTXXQ domains)</fullName>
    </submittedName>
</protein>